<dbReference type="GO" id="GO:0050518">
    <property type="term" value="F:2-C-methyl-D-erythritol 4-phosphate cytidylyltransferase activity"/>
    <property type="evidence" value="ECO:0007669"/>
    <property type="project" value="TreeGrafter"/>
</dbReference>
<dbReference type="Pfam" id="PF01128">
    <property type="entry name" value="IspD"/>
    <property type="match status" value="1"/>
</dbReference>
<keyword evidence="1" id="KW-0808">Transferase</keyword>
<dbReference type="InterPro" id="IPR050088">
    <property type="entry name" value="IspD/TarI_cytidylyltransf_bact"/>
</dbReference>
<evidence type="ECO:0000256" key="2">
    <source>
        <dbReference type="ARBA" id="ARBA00022695"/>
    </source>
</evidence>
<dbReference type="Proteomes" id="UP001139485">
    <property type="component" value="Unassembled WGS sequence"/>
</dbReference>
<reference evidence="3" key="1">
    <citation type="submission" date="2022-05" db="EMBL/GenBank/DDBJ databases">
        <authorList>
            <person name="Tuo L."/>
        </authorList>
    </citation>
    <scope>NUCLEOTIDE SEQUENCE</scope>
    <source>
        <strain evidence="3">BSK12Z-4</strain>
    </source>
</reference>
<dbReference type="InterPro" id="IPR029044">
    <property type="entry name" value="Nucleotide-diphossugar_trans"/>
</dbReference>
<dbReference type="PANTHER" id="PTHR32125">
    <property type="entry name" value="2-C-METHYL-D-ERYTHRITOL 4-PHOSPHATE CYTIDYLYLTRANSFERASE, CHLOROPLASTIC"/>
    <property type="match status" value="1"/>
</dbReference>
<dbReference type="AlphaFoldDB" id="A0A9X2II16"/>
<dbReference type="RefSeq" id="WP_250828583.1">
    <property type="nucleotide sequence ID" value="NZ_JAMOIL010000033.1"/>
</dbReference>
<accession>A0A9X2II16</accession>
<dbReference type="InterPro" id="IPR034683">
    <property type="entry name" value="IspD/TarI"/>
</dbReference>
<gene>
    <name evidence="3" type="ORF">M8330_18880</name>
</gene>
<organism evidence="3 4">
    <name type="scientific">Nocardioides bruguierae</name>
    <dbReference type="NCBI Taxonomy" id="2945102"/>
    <lineage>
        <taxon>Bacteria</taxon>
        <taxon>Bacillati</taxon>
        <taxon>Actinomycetota</taxon>
        <taxon>Actinomycetes</taxon>
        <taxon>Propionibacteriales</taxon>
        <taxon>Nocardioidaceae</taxon>
        <taxon>Nocardioides</taxon>
    </lineage>
</organism>
<comment type="caution">
    <text evidence="3">The sequence shown here is derived from an EMBL/GenBank/DDBJ whole genome shotgun (WGS) entry which is preliminary data.</text>
</comment>
<name>A0A9X2II16_9ACTN</name>
<dbReference type="Gene3D" id="3.90.550.10">
    <property type="entry name" value="Spore Coat Polysaccharide Biosynthesis Protein SpsA, Chain A"/>
    <property type="match status" value="1"/>
</dbReference>
<dbReference type="SUPFAM" id="SSF53448">
    <property type="entry name" value="Nucleotide-diphospho-sugar transferases"/>
    <property type="match status" value="1"/>
</dbReference>
<proteinExistence type="predicted"/>
<dbReference type="EMBL" id="JAMOIL010000033">
    <property type="protein sequence ID" value="MCM0622360.1"/>
    <property type="molecule type" value="Genomic_DNA"/>
</dbReference>
<evidence type="ECO:0000313" key="3">
    <source>
        <dbReference type="EMBL" id="MCM0622360.1"/>
    </source>
</evidence>
<evidence type="ECO:0000256" key="1">
    <source>
        <dbReference type="ARBA" id="ARBA00022679"/>
    </source>
</evidence>
<keyword evidence="4" id="KW-1185">Reference proteome</keyword>
<keyword evidence="2 3" id="KW-0548">Nucleotidyltransferase</keyword>
<sequence length="243" mass="24340">MLAPSPSAAPGVAVVVLGAGSGSRVGADRNKVLLPLGDRPLLAWSVTTALAVTDVRVVVVVAAPGEASEVAEALGPWLPAGPTSGAPEVRLVEGGATRHDSEDAAFAALRADVDAGRVDVVAVHDGARPLAASALFDETVARAREHGGALPAAPVTGLVGRDLRPSPVGALVGVQTPQSFRAADLLGAYAAAAEAGFGGTDTAVTFARFTGLPVVVVPSGARNLKVTWPEDVALAERLLHPQG</sequence>
<evidence type="ECO:0000313" key="4">
    <source>
        <dbReference type="Proteomes" id="UP001139485"/>
    </source>
</evidence>
<protein>
    <submittedName>
        <fullName evidence="3">2-C-methyl-D-erythritol 4-phosphate cytidylyltransferase</fullName>
    </submittedName>
</protein>
<dbReference type="PANTHER" id="PTHR32125:SF4">
    <property type="entry name" value="2-C-METHYL-D-ERYTHRITOL 4-PHOSPHATE CYTIDYLYLTRANSFERASE, CHLOROPLASTIC"/>
    <property type="match status" value="1"/>
</dbReference>